<dbReference type="InterPro" id="IPR005247">
    <property type="entry name" value="YbhB_YbcL/LppC-like"/>
</dbReference>
<reference evidence="3" key="1">
    <citation type="journal article" date="2019" name="Int. J. Syst. Evol. Microbiol.">
        <title>The Global Catalogue of Microorganisms (GCM) 10K type strain sequencing project: providing services to taxonomists for standard genome sequencing and annotation.</title>
        <authorList>
            <consortium name="The Broad Institute Genomics Platform"/>
            <consortium name="The Broad Institute Genome Sequencing Center for Infectious Disease"/>
            <person name="Wu L."/>
            <person name="Ma J."/>
        </authorList>
    </citation>
    <scope>NUCLEOTIDE SEQUENCE [LARGE SCALE GENOMIC DNA]</scope>
    <source>
        <strain evidence="3">KCTC 23917</strain>
    </source>
</reference>
<protein>
    <submittedName>
        <fullName evidence="2">Kinase inhibitor</fullName>
    </submittedName>
</protein>
<dbReference type="SUPFAM" id="SSF49777">
    <property type="entry name" value="PEBP-like"/>
    <property type="match status" value="1"/>
</dbReference>
<dbReference type="Proteomes" id="UP000653343">
    <property type="component" value="Unassembled WGS sequence"/>
</dbReference>
<dbReference type="InterPro" id="IPR008914">
    <property type="entry name" value="PEBP"/>
</dbReference>
<feature type="signal peptide" evidence="1">
    <location>
        <begin position="1"/>
        <end position="19"/>
    </location>
</feature>
<dbReference type="PANTHER" id="PTHR30289">
    <property type="entry name" value="UNCHARACTERIZED PROTEIN YBCL-RELATED"/>
    <property type="match status" value="1"/>
</dbReference>
<dbReference type="EMBL" id="BMYU01000002">
    <property type="protein sequence ID" value="GGX36721.1"/>
    <property type="molecule type" value="Genomic_DNA"/>
</dbReference>
<evidence type="ECO:0000256" key="1">
    <source>
        <dbReference type="SAM" id="SignalP"/>
    </source>
</evidence>
<evidence type="ECO:0000313" key="3">
    <source>
        <dbReference type="Proteomes" id="UP000653343"/>
    </source>
</evidence>
<dbReference type="NCBIfam" id="TIGR00481">
    <property type="entry name" value="YbhB/YbcL family Raf kinase inhibitor-like protein"/>
    <property type="match status" value="1"/>
</dbReference>
<dbReference type="GO" id="GO:0004860">
    <property type="term" value="F:protein kinase inhibitor activity"/>
    <property type="evidence" value="ECO:0007669"/>
    <property type="project" value="UniProtKB-KW"/>
</dbReference>
<feature type="chain" id="PRO_5045792171" evidence="1">
    <location>
        <begin position="20"/>
        <end position="180"/>
    </location>
</feature>
<dbReference type="PANTHER" id="PTHR30289:SF1">
    <property type="entry name" value="PEBP (PHOSPHATIDYLETHANOLAMINE-BINDING PROTEIN) FAMILY PROTEIN"/>
    <property type="match status" value="1"/>
</dbReference>
<dbReference type="RefSeq" id="WP_189356256.1">
    <property type="nucleotide sequence ID" value="NZ_BMYU01000002.1"/>
</dbReference>
<comment type="caution">
    <text evidence="2">The sequence shown here is derived from an EMBL/GenBank/DDBJ whole genome shotgun (WGS) entry which is preliminary data.</text>
</comment>
<sequence>MRKWIISSMLVVATMQAQAMDISSKDMPDGKTLNSAQVFQGFGCSGGNVSPQISWSDVPAGTKSFAITMYDPDAPTGSGWWHWTVVNIPKEVRSLAAGAGQAGGAALPKGAVMGRTDYGTAAFGGACPPPGDKPHRYQLTVWALNTDHLDINQEASGALVGYMLRAHALGQASLTGYYGR</sequence>
<name>A0ABQ2XVU7_9BURK</name>
<evidence type="ECO:0000313" key="2">
    <source>
        <dbReference type="EMBL" id="GGX36721.1"/>
    </source>
</evidence>
<accession>A0ABQ2XVU7</accession>
<dbReference type="Pfam" id="PF01161">
    <property type="entry name" value="PBP"/>
    <property type="match status" value="1"/>
</dbReference>
<organism evidence="2 3">
    <name type="scientific">Undibacterium squillarum</name>
    <dbReference type="NCBI Taxonomy" id="1131567"/>
    <lineage>
        <taxon>Bacteria</taxon>
        <taxon>Pseudomonadati</taxon>
        <taxon>Pseudomonadota</taxon>
        <taxon>Betaproteobacteria</taxon>
        <taxon>Burkholderiales</taxon>
        <taxon>Oxalobacteraceae</taxon>
        <taxon>Undibacterium</taxon>
    </lineage>
</organism>
<gene>
    <name evidence="2" type="primary">ybcL</name>
    <name evidence="2" type="ORF">GCM10010946_13270</name>
</gene>
<dbReference type="Gene3D" id="3.90.280.10">
    <property type="entry name" value="PEBP-like"/>
    <property type="match status" value="1"/>
</dbReference>
<keyword evidence="2" id="KW-0649">Protein kinase inhibitor</keyword>
<dbReference type="InterPro" id="IPR036610">
    <property type="entry name" value="PEBP-like_sf"/>
</dbReference>
<keyword evidence="3" id="KW-1185">Reference proteome</keyword>
<keyword evidence="1" id="KW-0732">Signal</keyword>
<dbReference type="CDD" id="cd00865">
    <property type="entry name" value="PEBP_bact_arch"/>
    <property type="match status" value="1"/>
</dbReference>
<proteinExistence type="predicted"/>